<protein>
    <submittedName>
        <fullName evidence="2">DUF1007 family protein</fullName>
    </submittedName>
</protein>
<dbReference type="InterPro" id="IPR010412">
    <property type="entry name" value="DUF1007"/>
</dbReference>
<keyword evidence="1" id="KW-0732">Signal</keyword>
<dbReference type="Pfam" id="PF06226">
    <property type="entry name" value="DUF1007"/>
    <property type="match status" value="1"/>
</dbReference>
<evidence type="ECO:0000256" key="1">
    <source>
        <dbReference type="SAM" id="SignalP"/>
    </source>
</evidence>
<name>A0ABW3J949_9HYPH</name>
<evidence type="ECO:0000313" key="2">
    <source>
        <dbReference type="EMBL" id="MFD0985982.1"/>
    </source>
</evidence>
<reference evidence="3" key="1">
    <citation type="journal article" date="2019" name="Int. J. Syst. Evol. Microbiol.">
        <title>The Global Catalogue of Microorganisms (GCM) 10K type strain sequencing project: providing services to taxonomists for standard genome sequencing and annotation.</title>
        <authorList>
            <consortium name="The Broad Institute Genomics Platform"/>
            <consortium name="The Broad Institute Genome Sequencing Center for Infectious Disease"/>
            <person name="Wu L."/>
            <person name="Ma J."/>
        </authorList>
    </citation>
    <scope>NUCLEOTIDE SEQUENCE [LARGE SCALE GENOMIC DNA]</scope>
    <source>
        <strain evidence="3">CCUG 61697</strain>
    </source>
</reference>
<feature type="chain" id="PRO_5046990717" evidence="1">
    <location>
        <begin position="34"/>
        <end position="224"/>
    </location>
</feature>
<dbReference type="EMBL" id="JBHTJO010000001">
    <property type="protein sequence ID" value="MFD0985982.1"/>
    <property type="molecule type" value="Genomic_DNA"/>
</dbReference>
<dbReference type="InterPro" id="IPR016537">
    <property type="entry name" value="UCP008159_ABC"/>
</dbReference>
<proteinExistence type="predicted"/>
<keyword evidence="3" id="KW-1185">Reference proteome</keyword>
<dbReference type="RefSeq" id="WP_379085268.1">
    <property type="nucleotide sequence ID" value="NZ_JBHTJO010000001.1"/>
</dbReference>
<accession>A0ABW3J949</accession>
<feature type="signal peptide" evidence="1">
    <location>
        <begin position="1"/>
        <end position="33"/>
    </location>
</feature>
<organism evidence="2 3">
    <name type="scientific">Methyloligella solikamskensis</name>
    <dbReference type="NCBI Taxonomy" id="1177756"/>
    <lineage>
        <taxon>Bacteria</taxon>
        <taxon>Pseudomonadati</taxon>
        <taxon>Pseudomonadota</taxon>
        <taxon>Alphaproteobacteria</taxon>
        <taxon>Hyphomicrobiales</taxon>
        <taxon>Hyphomicrobiaceae</taxon>
        <taxon>Methyloligella</taxon>
    </lineage>
</organism>
<sequence length="224" mass="24205">MTSHIANLLAYRARIACAAMAPCALLLPAGAEAHPHVWTSVQSELVIGDDGKLQAIRHRWTFDEFYSAMAVQGLDTDGDGEYTAEELKPLAEVNVNSLNEFDYFTFVSAKGDSVTLSDPIDYSVEYKDGIVVLNFTLPLKQPVAADSDEVKVEVYDPTFFVAFSFAEKDPLKMAGAPAGCQANLKAPLTDPESDALTEAFFSQLGPDSTYGSQFAQTAVLSCKS</sequence>
<gene>
    <name evidence="2" type="ORF">ACFQ2F_02590</name>
</gene>
<dbReference type="PIRSF" id="PIRSF008159">
    <property type="entry name" value="UCP008159_ABC"/>
    <property type="match status" value="1"/>
</dbReference>
<evidence type="ECO:0000313" key="3">
    <source>
        <dbReference type="Proteomes" id="UP001597102"/>
    </source>
</evidence>
<dbReference type="Proteomes" id="UP001597102">
    <property type="component" value="Unassembled WGS sequence"/>
</dbReference>
<comment type="caution">
    <text evidence="2">The sequence shown here is derived from an EMBL/GenBank/DDBJ whole genome shotgun (WGS) entry which is preliminary data.</text>
</comment>